<dbReference type="Proteomes" id="UP000232875">
    <property type="component" value="Unassembled WGS sequence"/>
</dbReference>
<dbReference type="GO" id="GO:0071014">
    <property type="term" value="C:post-mRNA release spliceosomal complex"/>
    <property type="evidence" value="ECO:0007669"/>
    <property type="project" value="TreeGrafter"/>
</dbReference>
<evidence type="ECO:0000313" key="1">
    <source>
        <dbReference type="EMBL" id="PKI84916.1"/>
    </source>
</evidence>
<name>A0A2N1JEH4_9BASI</name>
<dbReference type="PANTHER" id="PTHR31551">
    <property type="entry name" value="PRE-MRNA-SPLICING FACTOR CWF18"/>
    <property type="match status" value="1"/>
</dbReference>
<dbReference type="EMBL" id="KZ454988">
    <property type="protein sequence ID" value="PKI84916.1"/>
    <property type="molecule type" value="Genomic_DNA"/>
</dbReference>
<keyword evidence="2" id="KW-1185">Reference proteome</keyword>
<dbReference type="OrthoDB" id="10261348at2759"/>
<dbReference type="PANTHER" id="PTHR31551:SF1">
    <property type="entry name" value="COILED-COIL DOMAIN-CONTAINING PROTEIN 12"/>
    <property type="match status" value="1"/>
</dbReference>
<sequence length="151" mass="16631">MEAAAALRKARIDALRALRAAEEASDADALAQNTFGAEVKRAFRESVPPPGYVRPTTVIDTVEQAIAGLQERTLGEDATMQTQELDLHAIAPQKPNADLRRDYMRRVEKLERRTKHAIRTLIVQRLGTQDEAAHAEAVSLVAGMESEEEEG</sequence>
<proteinExistence type="predicted"/>
<evidence type="ECO:0000313" key="2">
    <source>
        <dbReference type="Proteomes" id="UP000232875"/>
    </source>
</evidence>
<dbReference type="AlphaFoldDB" id="A0A2N1JEH4"/>
<dbReference type="Pfam" id="PF08315">
    <property type="entry name" value="cwf18"/>
    <property type="match status" value="1"/>
</dbReference>
<dbReference type="STRING" id="2020962.A0A2N1JEH4"/>
<accession>A0A2N1JEH4</accession>
<gene>
    <name evidence="1" type="ORF">MVES_001321</name>
</gene>
<reference evidence="1 2" key="1">
    <citation type="submission" date="2017-10" db="EMBL/GenBank/DDBJ databases">
        <title>A novel species of cold-tolerant Malassezia isolated from bats.</title>
        <authorList>
            <person name="Lorch J.M."/>
            <person name="Palmer J.M."/>
            <person name="Vanderwolf K.J."/>
            <person name="Schmidt K.Z."/>
            <person name="Verant M.L."/>
            <person name="Weller T.J."/>
            <person name="Blehert D.S."/>
        </authorList>
    </citation>
    <scope>NUCLEOTIDE SEQUENCE [LARGE SCALE GENOMIC DNA]</scope>
    <source>
        <strain evidence="1 2">NWHC:44797-103</strain>
    </source>
</reference>
<dbReference type="InterPro" id="IPR013169">
    <property type="entry name" value="mRNA_splic_Cwf18-like"/>
</dbReference>
<organism evidence="1 2">
    <name type="scientific">Malassezia vespertilionis</name>
    <dbReference type="NCBI Taxonomy" id="2020962"/>
    <lineage>
        <taxon>Eukaryota</taxon>
        <taxon>Fungi</taxon>
        <taxon>Dikarya</taxon>
        <taxon>Basidiomycota</taxon>
        <taxon>Ustilaginomycotina</taxon>
        <taxon>Malasseziomycetes</taxon>
        <taxon>Malasseziales</taxon>
        <taxon>Malasseziaceae</taxon>
        <taxon>Malassezia</taxon>
    </lineage>
</organism>
<dbReference type="GO" id="GO:0005684">
    <property type="term" value="C:U2-type spliceosomal complex"/>
    <property type="evidence" value="ECO:0007669"/>
    <property type="project" value="TreeGrafter"/>
</dbReference>
<protein>
    <submittedName>
        <fullName evidence="1">Uncharacterized protein</fullName>
    </submittedName>
</protein>